<evidence type="ECO:0000313" key="1">
    <source>
        <dbReference type="EMBL" id="JAE24943.1"/>
    </source>
</evidence>
<sequence>MDISWTNLTVGSQFSTFAHSDVICLTEISPLFFLSF</sequence>
<dbReference type="EMBL" id="GBRH01172953">
    <property type="protein sequence ID" value="JAE24943.1"/>
    <property type="molecule type" value="Transcribed_RNA"/>
</dbReference>
<proteinExistence type="predicted"/>
<name>A0A0A9GWI1_ARUDO</name>
<protein>
    <submittedName>
        <fullName evidence="1">Uncharacterized protein</fullName>
    </submittedName>
</protein>
<reference evidence="1" key="1">
    <citation type="submission" date="2014-09" db="EMBL/GenBank/DDBJ databases">
        <authorList>
            <person name="Magalhaes I.L.F."/>
            <person name="Oliveira U."/>
            <person name="Santos F.R."/>
            <person name="Vidigal T.H.D.A."/>
            <person name="Brescovit A.D."/>
            <person name="Santos A.J."/>
        </authorList>
    </citation>
    <scope>NUCLEOTIDE SEQUENCE</scope>
    <source>
        <tissue evidence="1">Shoot tissue taken approximately 20 cm above the soil surface</tissue>
    </source>
</reference>
<reference evidence="1" key="2">
    <citation type="journal article" date="2015" name="Data Brief">
        <title>Shoot transcriptome of the giant reed, Arundo donax.</title>
        <authorList>
            <person name="Barrero R.A."/>
            <person name="Guerrero F.D."/>
            <person name="Moolhuijzen P."/>
            <person name="Goolsby J.A."/>
            <person name="Tidwell J."/>
            <person name="Bellgard S.E."/>
            <person name="Bellgard M.I."/>
        </authorList>
    </citation>
    <scope>NUCLEOTIDE SEQUENCE</scope>
    <source>
        <tissue evidence="1">Shoot tissue taken approximately 20 cm above the soil surface</tissue>
    </source>
</reference>
<accession>A0A0A9GWI1</accession>
<dbReference type="AlphaFoldDB" id="A0A0A9GWI1"/>
<organism evidence="1">
    <name type="scientific">Arundo donax</name>
    <name type="common">Giant reed</name>
    <name type="synonym">Donax arundinaceus</name>
    <dbReference type="NCBI Taxonomy" id="35708"/>
    <lineage>
        <taxon>Eukaryota</taxon>
        <taxon>Viridiplantae</taxon>
        <taxon>Streptophyta</taxon>
        <taxon>Embryophyta</taxon>
        <taxon>Tracheophyta</taxon>
        <taxon>Spermatophyta</taxon>
        <taxon>Magnoliopsida</taxon>
        <taxon>Liliopsida</taxon>
        <taxon>Poales</taxon>
        <taxon>Poaceae</taxon>
        <taxon>PACMAD clade</taxon>
        <taxon>Arundinoideae</taxon>
        <taxon>Arundineae</taxon>
        <taxon>Arundo</taxon>
    </lineage>
</organism>